<evidence type="ECO:0008006" key="3">
    <source>
        <dbReference type="Google" id="ProtNLM"/>
    </source>
</evidence>
<gene>
    <name evidence="1" type="ORF">GE300_05890</name>
</gene>
<dbReference type="Proteomes" id="UP000474957">
    <property type="component" value="Unassembled WGS sequence"/>
</dbReference>
<name>A0A6L5YXU1_9RHOB</name>
<reference evidence="1 2" key="1">
    <citation type="submission" date="2019-10" db="EMBL/GenBank/DDBJ databases">
        <title>Cognatihalovulum marinum gen. nov. sp. nov., a new member of the family Rhodobacteraceae isolated from deep seawater of the Northwest Indian Ocean.</title>
        <authorList>
            <person name="Ruan C."/>
            <person name="Wang J."/>
            <person name="Zheng X."/>
            <person name="Song L."/>
            <person name="Zhu Y."/>
            <person name="Huang Y."/>
            <person name="Lu Z."/>
            <person name="Du W."/>
            <person name="Huang L."/>
            <person name="Dai X."/>
        </authorList>
    </citation>
    <scope>NUCLEOTIDE SEQUENCE [LARGE SCALE GENOMIC DNA]</scope>
    <source>
        <strain evidence="1 2">2CG4</strain>
    </source>
</reference>
<protein>
    <recommendedName>
        <fullName evidence="3">Sulfotransferase family protein</fullName>
    </recommendedName>
</protein>
<dbReference type="EMBL" id="WIND01000003">
    <property type="protein sequence ID" value="MSU89153.1"/>
    <property type="molecule type" value="Genomic_DNA"/>
</dbReference>
<keyword evidence="2" id="KW-1185">Reference proteome</keyword>
<accession>A0A6L5YXU1</accession>
<sequence length="223" mass="24809">MLASAGAARLLLSDENLIGTPREMVESQRLYPTAAARLAALAPLLAGHEVEVFVALRHHGQFARSVYGESLRGSLRRFVGPEEFRAGWLQGGPSWVPLLEAVRAAFPQARLAVWNFMEFKQDPQRFLNLVAGLDPAAGFDTAGASHRPSLSHDAIEALIAIGAAEGAEAMREAREAVARDHPRTDGNWQYRMWSVEQERAFNRAFRRDLTRIAELDERVRVVR</sequence>
<evidence type="ECO:0000313" key="2">
    <source>
        <dbReference type="Proteomes" id="UP000474957"/>
    </source>
</evidence>
<comment type="caution">
    <text evidence="1">The sequence shown here is derived from an EMBL/GenBank/DDBJ whole genome shotgun (WGS) entry which is preliminary data.</text>
</comment>
<evidence type="ECO:0000313" key="1">
    <source>
        <dbReference type="EMBL" id="MSU89153.1"/>
    </source>
</evidence>
<dbReference type="AlphaFoldDB" id="A0A6L5YXU1"/>
<proteinExistence type="predicted"/>
<organism evidence="1 2">
    <name type="scientific">Halovulum marinum</name>
    <dbReference type="NCBI Taxonomy" id="2662447"/>
    <lineage>
        <taxon>Bacteria</taxon>
        <taxon>Pseudomonadati</taxon>
        <taxon>Pseudomonadota</taxon>
        <taxon>Alphaproteobacteria</taxon>
        <taxon>Rhodobacterales</taxon>
        <taxon>Paracoccaceae</taxon>
        <taxon>Halovulum</taxon>
    </lineage>
</organism>